<reference evidence="2" key="1">
    <citation type="submission" date="2015-01" db="EMBL/GenBank/DDBJ databases">
        <title>Comparative genome analysis of Bacillus coagulans HM-08, Clostridium butyricum HM-68, Bacillus subtilis HM-66 and Bacillus paralicheniformis BL-09.</title>
        <authorList>
            <person name="Zhang H."/>
        </authorList>
    </citation>
    <scope>NUCLEOTIDE SEQUENCE [LARGE SCALE GENOMIC DNA]</scope>
    <source>
        <strain evidence="2">HM-08</strain>
    </source>
</reference>
<accession>A0AAN0WB17</accession>
<evidence type="ECO:0000313" key="2">
    <source>
        <dbReference type="Proteomes" id="UP000032024"/>
    </source>
</evidence>
<keyword evidence="1" id="KW-0808">Transferase</keyword>
<proteinExistence type="predicted"/>
<dbReference type="Proteomes" id="UP000032024">
    <property type="component" value="Chromosome"/>
</dbReference>
<keyword evidence="2" id="KW-1185">Reference proteome</keyword>
<name>A0AAN0WB17_HEYCO</name>
<dbReference type="GO" id="GO:0016301">
    <property type="term" value="F:kinase activity"/>
    <property type="evidence" value="ECO:0007669"/>
    <property type="project" value="UniProtKB-KW"/>
</dbReference>
<dbReference type="EMBL" id="CP010525">
    <property type="protein sequence ID" value="AJO21538.1"/>
    <property type="molecule type" value="Genomic_DNA"/>
</dbReference>
<gene>
    <name evidence="1" type="ORF">SB48_HM08orf01136</name>
</gene>
<sequence>MIETIEIRDCWHGMKNDFFSRWKRYNKSGVLEGVVPGKRKDIRMRRDTP</sequence>
<organism evidence="1 2">
    <name type="scientific">Heyndrickxia coagulans</name>
    <name type="common">Weizmannia coagulans</name>
    <dbReference type="NCBI Taxonomy" id="1398"/>
    <lineage>
        <taxon>Bacteria</taxon>
        <taxon>Bacillati</taxon>
        <taxon>Bacillota</taxon>
        <taxon>Bacilli</taxon>
        <taxon>Bacillales</taxon>
        <taxon>Bacillaceae</taxon>
        <taxon>Heyndrickxia</taxon>
    </lineage>
</organism>
<keyword evidence="1" id="KW-0418">Kinase</keyword>
<protein>
    <submittedName>
        <fullName evidence="1">Dihydroxyacetone kinase subunit K</fullName>
    </submittedName>
</protein>
<evidence type="ECO:0000313" key="1">
    <source>
        <dbReference type="EMBL" id="AJO21538.1"/>
    </source>
</evidence>
<dbReference type="AlphaFoldDB" id="A0AAN0WB17"/>